<comment type="caution">
    <text evidence="1">The sequence shown here is derived from an EMBL/GenBank/DDBJ whole genome shotgun (WGS) entry which is preliminary data.</text>
</comment>
<evidence type="ECO:0000313" key="1">
    <source>
        <dbReference type="EMBL" id="GMF05803.1"/>
    </source>
</evidence>
<reference evidence="1" key="1">
    <citation type="submission" date="2023-04" db="EMBL/GenBank/DDBJ databases">
        <title>Ambrosiozyma monospora NBRC 10751.</title>
        <authorList>
            <person name="Ichikawa N."/>
            <person name="Sato H."/>
            <person name="Tonouchi N."/>
        </authorList>
    </citation>
    <scope>NUCLEOTIDE SEQUENCE</scope>
    <source>
        <strain evidence="1">NBRC 10751</strain>
    </source>
</reference>
<gene>
    <name evidence="1" type="ORF">Amon02_001246900</name>
</gene>
<sequence>MNPLTDRSESEGSNGKDKADQFANLKPAPIVITNGGDTFNNTFSMSSIPPITQSSASSPSVSNLQIPPRSVDVNGDNDNNSNSNSNSNSNNVNTLSPFSFDENSSANQPLLSATNSGSPSSYYPGDSKNNTPLLNGNSDD</sequence>
<name>A0ACB5U9H7_AMBMO</name>
<accession>A0ACB5U9H7</accession>
<proteinExistence type="predicted"/>
<protein>
    <submittedName>
        <fullName evidence="1">Unnamed protein product</fullName>
    </submittedName>
</protein>
<organism evidence="1 2">
    <name type="scientific">Ambrosiozyma monospora</name>
    <name type="common">Yeast</name>
    <name type="synonym">Endomycopsis monosporus</name>
    <dbReference type="NCBI Taxonomy" id="43982"/>
    <lineage>
        <taxon>Eukaryota</taxon>
        <taxon>Fungi</taxon>
        <taxon>Dikarya</taxon>
        <taxon>Ascomycota</taxon>
        <taxon>Saccharomycotina</taxon>
        <taxon>Pichiomycetes</taxon>
        <taxon>Pichiales</taxon>
        <taxon>Pichiaceae</taxon>
        <taxon>Ambrosiozyma</taxon>
    </lineage>
</organism>
<dbReference type="Proteomes" id="UP001165064">
    <property type="component" value="Unassembled WGS sequence"/>
</dbReference>
<keyword evidence="2" id="KW-1185">Reference proteome</keyword>
<dbReference type="EMBL" id="BSXS01014665">
    <property type="protein sequence ID" value="GMF05803.1"/>
    <property type="molecule type" value="Genomic_DNA"/>
</dbReference>
<evidence type="ECO:0000313" key="2">
    <source>
        <dbReference type="Proteomes" id="UP001165064"/>
    </source>
</evidence>